<reference evidence="11 12" key="1">
    <citation type="journal article" date="2016" name="Sci. Rep.">
        <title>Peltaster fructicola genome reveals evolution from an invasive phytopathogen to an ectophytic parasite.</title>
        <authorList>
            <person name="Xu C."/>
            <person name="Chen H."/>
            <person name="Gleason M.L."/>
            <person name="Xu J.R."/>
            <person name="Liu H."/>
            <person name="Zhang R."/>
            <person name="Sun G."/>
        </authorList>
    </citation>
    <scope>NUCLEOTIDE SEQUENCE [LARGE SCALE GENOMIC DNA]</scope>
    <source>
        <strain evidence="11 12">LNHT1506</strain>
    </source>
</reference>
<feature type="transmembrane region" description="Helical" evidence="9">
    <location>
        <begin position="171"/>
        <end position="193"/>
    </location>
</feature>
<dbReference type="AlphaFoldDB" id="A0A6H0XUT1"/>
<evidence type="ECO:0000256" key="6">
    <source>
        <dbReference type="ARBA" id="ARBA00022989"/>
    </source>
</evidence>
<evidence type="ECO:0000256" key="3">
    <source>
        <dbReference type="ARBA" id="ARBA00010425"/>
    </source>
</evidence>
<proteinExistence type="inferred from homology"/>
<feature type="domain" description="Sugar phosphate transporter" evidence="10">
    <location>
        <begin position="174"/>
        <end position="463"/>
    </location>
</feature>
<dbReference type="OrthoDB" id="18894at2759"/>
<evidence type="ECO:0000256" key="5">
    <source>
        <dbReference type="ARBA" id="ARBA00022692"/>
    </source>
</evidence>
<keyword evidence="5 9" id="KW-0812">Transmembrane</keyword>
<comment type="subcellular location">
    <subcellularLocation>
        <location evidence="2">Endoplasmic reticulum membrane</location>
        <topology evidence="2">Multi-pass membrane protein</topology>
    </subcellularLocation>
</comment>
<comment type="function">
    <text evidence="1">Involved in the import of GDP-mannose from the cytoplasm into the Golgi lumen.</text>
</comment>
<feature type="compositionally biased region" description="Acidic residues" evidence="8">
    <location>
        <begin position="110"/>
        <end position="123"/>
    </location>
</feature>
<dbReference type="EMBL" id="CP051141">
    <property type="protein sequence ID" value="QIW98492.1"/>
    <property type="molecule type" value="Genomic_DNA"/>
</dbReference>
<feature type="transmembrane region" description="Helical" evidence="9">
    <location>
        <begin position="351"/>
        <end position="369"/>
    </location>
</feature>
<evidence type="ECO:0000256" key="8">
    <source>
        <dbReference type="SAM" id="MobiDB-lite"/>
    </source>
</evidence>
<feature type="region of interest" description="Disordered" evidence="8">
    <location>
        <begin position="481"/>
        <end position="532"/>
    </location>
</feature>
<evidence type="ECO:0000259" key="10">
    <source>
        <dbReference type="Pfam" id="PF03151"/>
    </source>
</evidence>
<feature type="region of interest" description="Disordered" evidence="8">
    <location>
        <begin position="1"/>
        <end position="127"/>
    </location>
</feature>
<feature type="transmembrane region" description="Helical" evidence="9">
    <location>
        <begin position="418"/>
        <end position="440"/>
    </location>
</feature>
<dbReference type="GO" id="GO:0005789">
    <property type="term" value="C:endoplasmic reticulum membrane"/>
    <property type="evidence" value="ECO:0007669"/>
    <property type="project" value="UniProtKB-SubCell"/>
</dbReference>
<evidence type="ECO:0000256" key="4">
    <source>
        <dbReference type="ARBA" id="ARBA00011182"/>
    </source>
</evidence>
<comment type="similarity">
    <text evidence="3">Belongs to the TPT transporter family. SLC35D subfamily.</text>
</comment>
<dbReference type="Pfam" id="PF03151">
    <property type="entry name" value="TPT"/>
    <property type="match status" value="1"/>
</dbReference>
<evidence type="ECO:0000313" key="11">
    <source>
        <dbReference type="EMBL" id="QIW98492.1"/>
    </source>
</evidence>
<sequence length="532" mass="59423">MQENIARKRASLLQKSSRWGDPAQKKGKKHRQRYPSQPGYDTSTDPTYPNVDIIHPHIPIMEDDLNTAPTGRRRSGSSPKRSGMNQHRRRRSTQLSQETALDEDHTSDSGLEDYLEQDDDEEAGLTHEERKRKRKWIWRNMRLDGRIAGDTSASKERSDTMWSADVIKTNAINALFIGLWYTFSIGISVYNTWMFSKGGLHFPFPLHDLCAYGDEDENSNEIERKPQIMTKWFYLTRIGPCGAATAMDIGLGNFSLRYISLTFYTMCKSSVLAFVLMFAFLFRLEKPSWKLGSIIGIMTVGVIMMVAGEADFQLTGFILIMSAALCSGFRWSITQILLLRNPATSNPFSSIFFLTPVMFVCLLVLALPIEGPVELVAGFRALAEQKGYLQGIAIMMAPGILAFMMVASEFALLQRTSVVTLSVCGIFKEVLTISTAARTFGDELSAINISGLFVTILAIAAYNYLKYLKMKEDFEKKTKGIAMKGSSSDASNDEEDFDTEHTSASPVDGPSRTNGALDAARVPRSEDKDKAR</sequence>
<evidence type="ECO:0000256" key="1">
    <source>
        <dbReference type="ARBA" id="ARBA00003420"/>
    </source>
</evidence>
<keyword evidence="7 9" id="KW-0472">Membrane</keyword>
<evidence type="ECO:0000256" key="9">
    <source>
        <dbReference type="SAM" id="Phobius"/>
    </source>
</evidence>
<feature type="transmembrane region" description="Helical" evidence="9">
    <location>
        <begin position="389"/>
        <end position="406"/>
    </location>
</feature>
<keyword evidence="6 9" id="KW-1133">Transmembrane helix</keyword>
<dbReference type="InterPro" id="IPR050186">
    <property type="entry name" value="TPT_transporter"/>
</dbReference>
<feature type="transmembrane region" description="Helical" evidence="9">
    <location>
        <begin position="314"/>
        <end position="339"/>
    </location>
</feature>
<evidence type="ECO:0000256" key="2">
    <source>
        <dbReference type="ARBA" id="ARBA00004477"/>
    </source>
</evidence>
<feature type="compositionally biased region" description="Basic and acidic residues" evidence="8">
    <location>
        <begin position="521"/>
        <end position="532"/>
    </location>
</feature>
<feature type="transmembrane region" description="Helical" evidence="9">
    <location>
        <begin position="289"/>
        <end position="308"/>
    </location>
</feature>
<name>A0A6H0XUT1_9PEZI</name>
<evidence type="ECO:0000256" key="7">
    <source>
        <dbReference type="ARBA" id="ARBA00023136"/>
    </source>
</evidence>
<evidence type="ECO:0000313" key="12">
    <source>
        <dbReference type="Proteomes" id="UP000503462"/>
    </source>
</evidence>
<gene>
    <name evidence="11" type="ORF">AMS68_004010</name>
</gene>
<dbReference type="Proteomes" id="UP000503462">
    <property type="component" value="Chromosome 3"/>
</dbReference>
<protein>
    <recommendedName>
        <fullName evidence="10">Sugar phosphate transporter domain-containing protein</fullName>
    </recommendedName>
</protein>
<organism evidence="11 12">
    <name type="scientific">Peltaster fructicola</name>
    <dbReference type="NCBI Taxonomy" id="286661"/>
    <lineage>
        <taxon>Eukaryota</taxon>
        <taxon>Fungi</taxon>
        <taxon>Dikarya</taxon>
        <taxon>Ascomycota</taxon>
        <taxon>Pezizomycotina</taxon>
        <taxon>Dothideomycetes</taxon>
        <taxon>Dothideomycetes incertae sedis</taxon>
        <taxon>Peltaster</taxon>
    </lineage>
</organism>
<dbReference type="InterPro" id="IPR004853">
    <property type="entry name" value="Sugar_P_trans_dom"/>
</dbReference>
<feature type="transmembrane region" description="Helical" evidence="9">
    <location>
        <begin position="261"/>
        <end position="282"/>
    </location>
</feature>
<accession>A0A6H0XUT1</accession>
<dbReference type="PANTHER" id="PTHR11132">
    <property type="entry name" value="SOLUTE CARRIER FAMILY 35"/>
    <property type="match status" value="1"/>
</dbReference>
<feature type="transmembrane region" description="Helical" evidence="9">
    <location>
        <begin position="446"/>
        <end position="465"/>
    </location>
</feature>
<comment type="subunit">
    <text evidence="4">Homooligomer.</text>
</comment>
<keyword evidence="12" id="KW-1185">Reference proteome</keyword>